<protein>
    <recommendedName>
        <fullName evidence="3">SnoaL-like domain-containing protein</fullName>
    </recommendedName>
</protein>
<dbReference type="Gene3D" id="3.10.450.50">
    <property type="match status" value="1"/>
</dbReference>
<evidence type="ECO:0008006" key="3">
    <source>
        <dbReference type="Google" id="ProtNLM"/>
    </source>
</evidence>
<evidence type="ECO:0000313" key="1">
    <source>
        <dbReference type="EMBL" id="GCL66077.1"/>
    </source>
</evidence>
<dbReference type="InterPro" id="IPR032710">
    <property type="entry name" value="NTF2-like_dom_sf"/>
</dbReference>
<dbReference type="RefSeq" id="WP_137735771.1">
    <property type="nucleotide sequence ID" value="NZ_BJCL01000024.1"/>
</dbReference>
<accession>A0A480B149</accession>
<organism evidence="1 2">
    <name type="scientific">Pseudaquabacterium pictum</name>
    <dbReference type="NCBI Taxonomy" id="2315236"/>
    <lineage>
        <taxon>Bacteria</taxon>
        <taxon>Pseudomonadati</taxon>
        <taxon>Pseudomonadota</taxon>
        <taxon>Betaproteobacteria</taxon>
        <taxon>Burkholderiales</taxon>
        <taxon>Sphaerotilaceae</taxon>
        <taxon>Pseudaquabacterium</taxon>
    </lineage>
</organism>
<sequence length="142" mass="15755">MSHTETHAFFTRYRDAFNALDGDAVADLWHAAGSGIADSHGGAGRLTWWPDDAPMRANHRALCTVYRQAGYGRADFAIDQFVPLGADHAFARVQWTITRADGSLLQRFGTGYQLQRTTAGPRVLLCTAYQEDLQEMTRHAAQ</sequence>
<comment type="caution">
    <text evidence="1">The sequence shown here is derived from an EMBL/GenBank/DDBJ whole genome shotgun (WGS) entry which is preliminary data.</text>
</comment>
<name>A0A480B149_9BURK</name>
<keyword evidence="2" id="KW-1185">Reference proteome</keyword>
<dbReference type="EMBL" id="BJCL01000024">
    <property type="protein sequence ID" value="GCL66077.1"/>
    <property type="molecule type" value="Genomic_DNA"/>
</dbReference>
<dbReference type="SUPFAM" id="SSF54427">
    <property type="entry name" value="NTF2-like"/>
    <property type="match status" value="1"/>
</dbReference>
<proteinExistence type="predicted"/>
<reference evidence="2" key="1">
    <citation type="submission" date="2019-03" db="EMBL/GenBank/DDBJ databases">
        <title>Aquabacterium pictum sp.nov., the first bacteriochlorophyll a-containing freshwater bacterium in the genus Aquabacterium of the class Betaproteobacteria.</title>
        <authorList>
            <person name="Hirose S."/>
            <person name="Tank M."/>
            <person name="Hara E."/>
            <person name="Tamaki H."/>
            <person name="Takaichi S."/>
            <person name="Haruta S."/>
            <person name="Hanada S."/>
        </authorList>
    </citation>
    <scope>NUCLEOTIDE SEQUENCE [LARGE SCALE GENOMIC DNA]</scope>
    <source>
        <strain evidence="2">W35</strain>
    </source>
</reference>
<gene>
    <name evidence="1" type="ORF">AQPW35_51580</name>
</gene>
<dbReference type="AlphaFoldDB" id="A0A480B149"/>
<evidence type="ECO:0000313" key="2">
    <source>
        <dbReference type="Proteomes" id="UP000301751"/>
    </source>
</evidence>
<dbReference type="Proteomes" id="UP000301751">
    <property type="component" value="Unassembled WGS sequence"/>
</dbReference>
<dbReference type="OrthoDB" id="8592202at2"/>